<evidence type="ECO:0000256" key="1">
    <source>
        <dbReference type="SAM" id="MobiDB-lite"/>
    </source>
</evidence>
<reference evidence="2" key="2">
    <citation type="submission" date="2013-10" db="EMBL/GenBank/DDBJ databases">
        <authorList>
            <person name="Aslett M."/>
        </authorList>
    </citation>
    <scope>NUCLEOTIDE SEQUENCE [LARGE SCALE GENOMIC DNA]</scope>
    <source>
        <strain evidence="2">Houghton</strain>
    </source>
</reference>
<gene>
    <name evidence="2" type="ORF">ENH_00046540</name>
</gene>
<reference evidence="2" key="1">
    <citation type="submission" date="2013-10" db="EMBL/GenBank/DDBJ databases">
        <title>Genomic analysis of the causative agents of coccidiosis in chickens.</title>
        <authorList>
            <person name="Reid A.J."/>
            <person name="Blake D."/>
            <person name="Billington K."/>
            <person name="Browne H."/>
            <person name="Dunn M."/>
            <person name="Hung S."/>
            <person name="Kawahara F."/>
            <person name="Miranda-Saavedra D."/>
            <person name="Mourier T."/>
            <person name="Nagra H."/>
            <person name="Otto T.D."/>
            <person name="Rawlings N."/>
            <person name="Sanchez A."/>
            <person name="Sanders M."/>
            <person name="Subramaniam C."/>
            <person name="Tay Y."/>
            <person name="Dear P."/>
            <person name="Doerig C."/>
            <person name="Gruber A."/>
            <person name="Parkinson J."/>
            <person name="Shirley M."/>
            <person name="Wan K.L."/>
            <person name="Berriman M."/>
            <person name="Tomley F."/>
            <person name="Pain A."/>
        </authorList>
    </citation>
    <scope>NUCLEOTIDE SEQUENCE [LARGE SCALE GENOMIC DNA]</scope>
    <source>
        <strain evidence="2">Houghton</strain>
    </source>
</reference>
<proteinExistence type="predicted"/>
<organism evidence="2 3">
    <name type="scientific">Eimeria necatrix</name>
    <dbReference type="NCBI Taxonomy" id="51315"/>
    <lineage>
        <taxon>Eukaryota</taxon>
        <taxon>Sar</taxon>
        <taxon>Alveolata</taxon>
        <taxon>Apicomplexa</taxon>
        <taxon>Conoidasida</taxon>
        <taxon>Coccidia</taxon>
        <taxon>Eucoccidiorida</taxon>
        <taxon>Eimeriorina</taxon>
        <taxon>Eimeriidae</taxon>
        <taxon>Eimeria</taxon>
    </lineage>
</organism>
<accession>U6MVM4</accession>
<evidence type="ECO:0000313" key="3">
    <source>
        <dbReference type="Proteomes" id="UP000030754"/>
    </source>
</evidence>
<name>U6MVM4_9EIME</name>
<evidence type="ECO:0000313" key="2">
    <source>
        <dbReference type="EMBL" id="CDJ68016.1"/>
    </source>
</evidence>
<protein>
    <submittedName>
        <fullName evidence="2">Uncharacterized protein</fullName>
    </submittedName>
</protein>
<keyword evidence="3" id="KW-1185">Reference proteome</keyword>
<dbReference type="VEuPathDB" id="ToxoDB:ENH_00046540"/>
<dbReference type="AlphaFoldDB" id="U6MVM4"/>
<dbReference type="EMBL" id="HG725299">
    <property type="protein sequence ID" value="CDJ68016.1"/>
    <property type="molecule type" value="Genomic_DNA"/>
</dbReference>
<sequence length="216" mass="23490">MRLGLRPPARAAAALQQQARQSVCRHAAEATGNQTAEDVAPAFDSLEKDFLTNDNGYLIWRRLLVLLAPSNCKENSAVALLVLLQQQAHRTDKLSQQKKTDILKEKIFVGETEQQTALSLRWKQATSSSSSKLAPALATVERRNHTRNPKASSCLTSAPHSQRQLRKDSTTPPNAAGEAAAAAVVISALPHCYATLSTKSDLGANPIYTPYFTNFP</sequence>
<dbReference type="RefSeq" id="XP_013436483.1">
    <property type="nucleotide sequence ID" value="XM_013581029.1"/>
</dbReference>
<dbReference type="GeneID" id="25474810"/>
<dbReference type="Proteomes" id="UP000030754">
    <property type="component" value="Unassembled WGS sequence"/>
</dbReference>
<feature type="region of interest" description="Disordered" evidence="1">
    <location>
        <begin position="133"/>
        <end position="176"/>
    </location>
</feature>
<feature type="compositionally biased region" description="Polar residues" evidence="1">
    <location>
        <begin position="149"/>
        <end position="162"/>
    </location>
</feature>
<dbReference type="OrthoDB" id="10370976at2759"/>